<dbReference type="GO" id="GO:0046872">
    <property type="term" value="F:metal ion binding"/>
    <property type="evidence" value="ECO:0007669"/>
    <property type="project" value="UniProtKB-KW"/>
</dbReference>
<dbReference type="AlphaFoldDB" id="D1BAC2"/>
<keyword evidence="6" id="KW-0408">Iron</keyword>
<dbReference type="KEGG" id="ske:Sked_05120"/>
<evidence type="ECO:0000256" key="4">
    <source>
        <dbReference type="ARBA" id="ARBA00022737"/>
    </source>
</evidence>
<feature type="domain" description="LUD" evidence="9">
    <location>
        <begin position="109"/>
        <end position="319"/>
    </location>
</feature>
<keyword evidence="3" id="KW-0479">Metal-binding</keyword>
<dbReference type="NCBIfam" id="TIGR00273">
    <property type="entry name" value="LutB/LldF family L-lactate oxidation iron-sulfur protein"/>
    <property type="match status" value="1"/>
</dbReference>
<evidence type="ECO:0000256" key="7">
    <source>
        <dbReference type="ARBA" id="ARBA00023014"/>
    </source>
</evidence>
<dbReference type="HOGENOM" id="CLU_027059_1_0_11"/>
<evidence type="ECO:0000256" key="1">
    <source>
        <dbReference type="ARBA" id="ARBA00022448"/>
    </source>
</evidence>
<reference evidence="11 12" key="1">
    <citation type="journal article" date="2009" name="Stand. Genomic Sci.">
        <title>Complete genome sequence of Sanguibacter keddieii type strain (ST-74).</title>
        <authorList>
            <person name="Ivanova N."/>
            <person name="Sikorski J."/>
            <person name="Sims D."/>
            <person name="Brettin T."/>
            <person name="Detter J.C."/>
            <person name="Han C."/>
            <person name="Lapidus A."/>
            <person name="Copeland A."/>
            <person name="Glavina Del Rio T."/>
            <person name="Nolan M."/>
            <person name="Chen F."/>
            <person name="Lucas S."/>
            <person name="Tice H."/>
            <person name="Cheng J.F."/>
            <person name="Bruce D."/>
            <person name="Goodwin L."/>
            <person name="Pitluck S."/>
            <person name="Pati A."/>
            <person name="Mavromatis K."/>
            <person name="Chen A."/>
            <person name="Palaniappan K."/>
            <person name="D'haeseleer P."/>
            <person name="Chain P."/>
            <person name="Bristow J."/>
            <person name="Eisen J.A."/>
            <person name="Markowitz V."/>
            <person name="Hugenholtz P."/>
            <person name="Goker M."/>
            <person name="Pukall R."/>
            <person name="Klenk H.P."/>
            <person name="Kyrpides N.C."/>
        </authorList>
    </citation>
    <scope>NUCLEOTIDE SEQUENCE [LARGE SCALE GENOMIC DNA]</scope>
    <source>
        <strain evidence="12">ATCC 51767 / DSM 10542 / NCFB 3025 / ST-74</strain>
    </source>
</reference>
<dbReference type="InterPro" id="IPR003741">
    <property type="entry name" value="LUD_dom"/>
</dbReference>
<dbReference type="STRING" id="446469.Sked_05120"/>
<evidence type="ECO:0000256" key="5">
    <source>
        <dbReference type="ARBA" id="ARBA00022982"/>
    </source>
</evidence>
<dbReference type="GO" id="GO:0051539">
    <property type="term" value="F:4 iron, 4 sulfur cluster binding"/>
    <property type="evidence" value="ECO:0007669"/>
    <property type="project" value="UniProtKB-KW"/>
</dbReference>
<evidence type="ECO:0000256" key="2">
    <source>
        <dbReference type="ARBA" id="ARBA00022485"/>
    </source>
</evidence>
<name>D1BAC2_SANKS</name>
<organism evidence="11 12">
    <name type="scientific">Sanguibacter keddieii (strain ATCC 51767 / DSM 10542 / NCFB 3025 / ST-74)</name>
    <dbReference type="NCBI Taxonomy" id="446469"/>
    <lineage>
        <taxon>Bacteria</taxon>
        <taxon>Bacillati</taxon>
        <taxon>Actinomycetota</taxon>
        <taxon>Actinomycetes</taxon>
        <taxon>Micrococcales</taxon>
        <taxon>Sanguibacteraceae</taxon>
        <taxon>Sanguibacter</taxon>
    </lineage>
</organism>
<feature type="domain" description="4Fe-4S ferredoxin-type" evidence="10">
    <location>
        <begin position="349"/>
        <end position="420"/>
    </location>
</feature>
<dbReference type="Gene3D" id="1.10.1060.10">
    <property type="entry name" value="Alpha-helical ferredoxin"/>
    <property type="match status" value="1"/>
</dbReference>
<dbReference type="SUPFAM" id="SSF100950">
    <property type="entry name" value="NagB/RpiA/CoA transferase-like"/>
    <property type="match status" value="1"/>
</dbReference>
<evidence type="ECO:0000259" key="10">
    <source>
        <dbReference type="Pfam" id="PF13183"/>
    </source>
</evidence>
<dbReference type="GO" id="GO:0006089">
    <property type="term" value="P:lactate metabolic process"/>
    <property type="evidence" value="ECO:0007669"/>
    <property type="project" value="InterPro"/>
</dbReference>
<keyword evidence="7" id="KW-0411">Iron-sulfur</keyword>
<dbReference type="PROSITE" id="PS00198">
    <property type="entry name" value="4FE4S_FER_1"/>
    <property type="match status" value="1"/>
</dbReference>
<dbReference type="Pfam" id="PF13183">
    <property type="entry name" value="Fer4_8"/>
    <property type="match status" value="1"/>
</dbReference>
<evidence type="ECO:0000256" key="3">
    <source>
        <dbReference type="ARBA" id="ARBA00022723"/>
    </source>
</evidence>
<evidence type="ECO:0000256" key="6">
    <source>
        <dbReference type="ARBA" id="ARBA00023004"/>
    </source>
</evidence>
<dbReference type="InterPro" id="IPR037171">
    <property type="entry name" value="NagB/RpiA_transferase-like"/>
</dbReference>
<dbReference type="EMBL" id="CP001819">
    <property type="protein sequence ID" value="ACZ20473.1"/>
    <property type="molecule type" value="Genomic_DNA"/>
</dbReference>
<evidence type="ECO:0000259" key="9">
    <source>
        <dbReference type="Pfam" id="PF02589"/>
    </source>
</evidence>
<sequence>MSTFLGLPTLRSRGTQTTDGPDAPGALAPAIAGDEVPHPDEPLRWGDTFPEAARKALGNTQLRRNLAHATSTIRAKRAAVVGEVPDWEALRTAGSDIKVDVMARLPELLEELERNVTARGGTVHWARDAAEANRIVADLVKATGETEVVKVKSMATQEIGLNEALAEEGIAAFETDLAELIVQLADDMPSHILVPAIHRNRSEIREIFLNRMESTPEGMTDAPRELAMAARAHLRRKFLSAKVAISGANFAVADTGTLAVVESEGNGRMCLTLPETLITVMGIEKLVPTYTDLEVFMQLLPRSSTGERMNPYTSLWTGVTPGDGPQDFHLVLLDNGRTKALSDDVGRAALKCIRCSACLNVCPVYERVGGHAYGSVYPGPIGAILTPQLTGSTGHSDPNSTLPFASTLCGACYEVCPVKIDIPSLLVHLRARTVEEDKAKHRPTAWGAAMKAASYVMSDADRFAKAEKGTAVLRLMGGKKGRISSLPYPGSLWTGARDLPVPPKETFRQWWARTHPDEDGTAPDSGAAPAGPASGTSSTTGGDDA</sequence>
<dbReference type="OrthoDB" id="9782337at2"/>
<accession>D1BAC2</accession>
<dbReference type="InterPro" id="IPR004452">
    <property type="entry name" value="LutB/LldF"/>
</dbReference>
<dbReference type="InterPro" id="IPR017900">
    <property type="entry name" value="4Fe4S_Fe_S_CS"/>
</dbReference>
<keyword evidence="5" id="KW-0249">Electron transport</keyword>
<feature type="region of interest" description="Disordered" evidence="8">
    <location>
        <begin position="506"/>
        <end position="545"/>
    </location>
</feature>
<gene>
    <name evidence="11" type="ordered locus">Sked_05120</name>
</gene>
<dbReference type="RefSeq" id="WP_012865542.1">
    <property type="nucleotide sequence ID" value="NC_013521.1"/>
</dbReference>
<dbReference type="InterPro" id="IPR017896">
    <property type="entry name" value="4Fe4S_Fe-S-bd"/>
</dbReference>
<feature type="compositionally biased region" description="Low complexity" evidence="8">
    <location>
        <begin position="522"/>
        <end position="545"/>
    </location>
</feature>
<keyword evidence="4" id="KW-0677">Repeat</keyword>
<dbReference type="eggNOG" id="COG1139">
    <property type="taxonomic scope" value="Bacteria"/>
</dbReference>
<proteinExistence type="predicted"/>
<dbReference type="Proteomes" id="UP000000322">
    <property type="component" value="Chromosome"/>
</dbReference>
<dbReference type="Gene3D" id="3.40.50.10420">
    <property type="entry name" value="NagB/RpiA/CoA transferase-like"/>
    <property type="match status" value="1"/>
</dbReference>
<evidence type="ECO:0000313" key="11">
    <source>
        <dbReference type="EMBL" id="ACZ20473.1"/>
    </source>
</evidence>
<protein>
    <submittedName>
        <fullName evidence="11">(4Fe-4S) cluster-containing protein</fullName>
    </submittedName>
</protein>
<keyword evidence="12" id="KW-1185">Reference proteome</keyword>
<dbReference type="SUPFAM" id="SSF54862">
    <property type="entry name" value="4Fe-4S ferredoxins"/>
    <property type="match status" value="1"/>
</dbReference>
<dbReference type="PANTHER" id="PTHR47153:SF2">
    <property type="entry name" value="LACTATE UTILIZATION PROTEIN B"/>
    <property type="match status" value="1"/>
</dbReference>
<dbReference type="Pfam" id="PF02589">
    <property type="entry name" value="LUD_dom"/>
    <property type="match status" value="1"/>
</dbReference>
<keyword evidence="2" id="KW-0004">4Fe-4S</keyword>
<evidence type="ECO:0000256" key="8">
    <source>
        <dbReference type="SAM" id="MobiDB-lite"/>
    </source>
</evidence>
<feature type="region of interest" description="Disordered" evidence="8">
    <location>
        <begin position="1"/>
        <end position="25"/>
    </location>
</feature>
<evidence type="ECO:0000313" key="12">
    <source>
        <dbReference type="Proteomes" id="UP000000322"/>
    </source>
</evidence>
<dbReference type="PANTHER" id="PTHR47153">
    <property type="entry name" value="LACTATE UTILIZATION PROTEIN B"/>
    <property type="match status" value="1"/>
</dbReference>
<dbReference type="InterPro" id="IPR009051">
    <property type="entry name" value="Helical_ferredxn"/>
</dbReference>
<dbReference type="InterPro" id="IPR024185">
    <property type="entry name" value="FTHF_cligase-like_sf"/>
</dbReference>
<keyword evidence="1" id="KW-0813">Transport</keyword>